<name>A0ABW6ES84_9ACTN</name>
<dbReference type="EMBL" id="JBHXOF010000012">
    <property type="protein sequence ID" value="MFD4215276.1"/>
    <property type="molecule type" value="Genomic_DNA"/>
</dbReference>
<feature type="compositionally biased region" description="Low complexity" evidence="1">
    <location>
        <begin position="119"/>
        <end position="153"/>
    </location>
</feature>
<dbReference type="Proteomes" id="UP001598251">
    <property type="component" value="Unassembled WGS sequence"/>
</dbReference>
<sequence>MNADRLPPVAPEVTATLVEGLSPRLRKRLDAAVTKLAARPAHRDGDTTTIEVDEETELRLHAPGGVVAKVEDITCGCLLAPACVHRAAAACAAPTADLAPEPAGEPAPKAPGPATNPVADPASIAATTPATATTLVTDPTTATASATATALATDPPPATHRTSATDPAPGPGLAPGRTPDAESTPAHAPATTPPETATPDQRAAADALWAAGAAVLEAGVDGAGAVAQSALLRAAHTARLRHLPRAAGAALSVVTLLRAARAGDPSYRTAELVTVLAELLGTARRVATASGAELAAVRGRVRRPYSPDGSLRLYGLFTEPVVTDSGHGGVRTWVAAADGRLFTVGDVAPGGVGRALGVADRAVRLGDSALTHRELGRAGLAVSGATVSPDGRLGAGKSVKAVTARGAAWTEPPLAALWETPPAEQAARALRSTSRYADPDGSGSDLLFLDIELLGAVREPGGTCLLALCEGGVPVRLTAADDDPALAHRDNLSLLAAAPGTRLRIIGRLIPADHPRLTLLACSHPTGEGTIDLGLDRLRRADLPDPAAPAHVAAPQPAGPGASSPLYLLERRVEQTVPAGRAALGMLGDVTGETRRIRRGGLPTAAALLTALCASAAQRDRDHFGRLLPADTDGFAAYWLAAARYSAAVSESLCAAAWNPTGEDRAAAPLTAASIRPSGVRATPTPSVR</sequence>
<keyword evidence="3" id="KW-1185">Reference proteome</keyword>
<dbReference type="RefSeq" id="WP_382828202.1">
    <property type="nucleotide sequence ID" value="NZ_JBHXLY010000022.1"/>
</dbReference>
<feature type="region of interest" description="Disordered" evidence="1">
    <location>
        <begin position="97"/>
        <end position="203"/>
    </location>
</feature>
<feature type="compositionally biased region" description="Low complexity" evidence="1">
    <location>
        <begin position="181"/>
        <end position="203"/>
    </location>
</feature>
<reference evidence="2 3" key="1">
    <citation type="submission" date="2024-09" db="EMBL/GenBank/DDBJ databases">
        <title>The Natural Products Discovery Center: Release of the First 8490 Sequenced Strains for Exploring Actinobacteria Biosynthetic Diversity.</title>
        <authorList>
            <person name="Kalkreuter E."/>
            <person name="Kautsar S.A."/>
            <person name="Yang D."/>
            <person name="Bader C.D."/>
            <person name="Teijaro C.N."/>
            <person name="Fluegel L."/>
            <person name="Davis C.M."/>
            <person name="Simpson J.R."/>
            <person name="Lauterbach L."/>
            <person name="Steele A.D."/>
            <person name="Gui C."/>
            <person name="Meng S."/>
            <person name="Li G."/>
            <person name="Viehrig K."/>
            <person name="Ye F."/>
            <person name="Su P."/>
            <person name="Kiefer A.F."/>
            <person name="Nichols A."/>
            <person name="Cepeda A.J."/>
            <person name="Yan W."/>
            <person name="Fan B."/>
            <person name="Jiang Y."/>
            <person name="Adhikari A."/>
            <person name="Zheng C.-J."/>
            <person name="Schuster L."/>
            <person name="Cowan T.M."/>
            <person name="Smanski M.J."/>
            <person name="Chevrette M.G."/>
            <person name="De Carvalho L.P.S."/>
            <person name="Shen B."/>
        </authorList>
    </citation>
    <scope>NUCLEOTIDE SEQUENCE [LARGE SCALE GENOMIC DNA]</scope>
    <source>
        <strain evidence="2 3">NPDC058546</strain>
    </source>
</reference>
<organism evidence="2 3">
    <name type="scientific">Streptomyces sindenensis</name>
    <dbReference type="NCBI Taxonomy" id="67363"/>
    <lineage>
        <taxon>Bacteria</taxon>
        <taxon>Bacillati</taxon>
        <taxon>Actinomycetota</taxon>
        <taxon>Actinomycetes</taxon>
        <taxon>Kitasatosporales</taxon>
        <taxon>Streptomycetaceae</taxon>
        <taxon>Streptomyces</taxon>
    </lineage>
</organism>
<gene>
    <name evidence="2" type="ORF">ACFWSS_20585</name>
</gene>
<feature type="region of interest" description="Disordered" evidence="1">
    <location>
        <begin position="669"/>
        <end position="689"/>
    </location>
</feature>
<evidence type="ECO:0000313" key="2">
    <source>
        <dbReference type="EMBL" id="MFD4215276.1"/>
    </source>
</evidence>
<evidence type="ECO:0000256" key="1">
    <source>
        <dbReference type="SAM" id="MobiDB-lite"/>
    </source>
</evidence>
<proteinExistence type="predicted"/>
<accession>A0ABW6ES84</accession>
<protein>
    <recommendedName>
        <fullName evidence="4">SWIM-type domain-containing protein</fullName>
    </recommendedName>
</protein>
<evidence type="ECO:0000313" key="3">
    <source>
        <dbReference type="Proteomes" id="UP001598251"/>
    </source>
</evidence>
<evidence type="ECO:0008006" key="4">
    <source>
        <dbReference type="Google" id="ProtNLM"/>
    </source>
</evidence>
<comment type="caution">
    <text evidence="2">The sequence shown here is derived from an EMBL/GenBank/DDBJ whole genome shotgun (WGS) entry which is preliminary data.</text>
</comment>